<name>A0A8J4V067_CLAMG</name>
<feature type="non-terminal residue" evidence="1">
    <location>
        <position position="1"/>
    </location>
</feature>
<reference evidence="1" key="1">
    <citation type="submission" date="2020-07" db="EMBL/GenBank/DDBJ databases">
        <title>Clarias magur genome sequencing, assembly and annotation.</title>
        <authorList>
            <person name="Kushwaha B."/>
            <person name="Kumar R."/>
            <person name="Das P."/>
            <person name="Joshi C.G."/>
            <person name="Kumar D."/>
            <person name="Nagpure N.S."/>
            <person name="Pandey M."/>
            <person name="Agarwal S."/>
            <person name="Srivastava S."/>
            <person name="Singh M."/>
            <person name="Sahoo L."/>
            <person name="Jayasankar P."/>
            <person name="Meher P.K."/>
            <person name="Koringa P.G."/>
            <person name="Iquebal M.A."/>
            <person name="Das S.P."/>
            <person name="Bit A."/>
            <person name="Patnaik S."/>
            <person name="Patel N."/>
            <person name="Shah T.M."/>
            <person name="Hinsu A."/>
            <person name="Jena J.K."/>
        </authorList>
    </citation>
    <scope>NUCLEOTIDE SEQUENCE</scope>
    <source>
        <strain evidence="1">CIFAMagur01</strain>
        <tissue evidence="1">Testis</tissue>
    </source>
</reference>
<proteinExistence type="predicted"/>
<protein>
    <submittedName>
        <fullName evidence="1">Ras guanine nucleotide exchange factor V</fullName>
    </submittedName>
</protein>
<dbReference type="Proteomes" id="UP000727407">
    <property type="component" value="Unassembled WGS sequence"/>
</dbReference>
<evidence type="ECO:0000313" key="2">
    <source>
        <dbReference type="Proteomes" id="UP000727407"/>
    </source>
</evidence>
<evidence type="ECO:0000313" key="1">
    <source>
        <dbReference type="EMBL" id="KAF5907625.1"/>
    </source>
</evidence>
<accession>A0A8J4V067</accession>
<sequence length="53" mass="5910">NVVVYVPCENNIFLRWLPLAPPAVCLKDSTLRQNMSSCATLASPRDHSPDLKK</sequence>
<dbReference type="EMBL" id="QNUK01000020">
    <property type="protein sequence ID" value="KAF5907625.1"/>
    <property type="molecule type" value="Genomic_DNA"/>
</dbReference>
<comment type="caution">
    <text evidence="1">The sequence shown here is derived from an EMBL/GenBank/DDBJ whole genome shotgun (WGS) entry which is preliminary data.</text>
</comment>
<gene>
    <name evidence="1" type="primary">gefV</name>
    <name evidence="1" type="ORF">DAT39_002617</name>
</gene>
<keyword evidence="2" id="KW-1185">Reference proteome</keyword>
<dbReference type="AlphaFoldDB" id="A0A8J4V067"/>
<organism evidence="1 2">
    <name type="scientific">Clarias magur</name>
    <name type="common">Asian catfish</name>
    <name type="synonym">Macropteronotus magur</name>
    <dbReference type="NCBI Taxonomy" id="1594786"/>
    <lineage>
        <taxon>Eukaryota</taxon>
        <taxon>Metazoa</taxon>
        <taxon>Chordata</taxon>
        <taxon>Craniata</taxon>
        <taxon>Vertebrata</taxon>
        <taxon>Euteleostomi</taxon>
        <taxon>Actinopterygii</taxon>
        <taxon>Neopterygii</taxon>
        <taxon>Teleostei</taxon>
        <taxon>Ostariophysi</taxon>
        <taxon>Siluriformes</taxon>
        <taxon>Clariidae</taxon>
        <taxon>Clarias</taxon>
    </lineage>
</organism>
<feature type="non-terminal residue" evidence="1">
    <location>
        <position position="53"/>
    </location>
</feature>